<dbReference type="Gene3D" id="2.60.40.3100">
    <property type="entry name" value="Arylsulphate sulphotransferase monomer, N-terminal domain"/>
    <property type="match status" value="1"/>
</dbReference>
<proteinExistence type="predicted"/>
<dbReference type="InterPro" id="IPR035391">
    <property type="entry name" value="Arylsulfotran_N"/>
</dbReference>
<evidence type="ECO:0000313" key="3">
    <source>
        <dbReference type="Proteomes" id="UP000823896"/>
    </source>
</evidence>
<sequence>MRKKDVWAALFCTAALGVGLYCLWGWNRSIEVGFTVLTTQPDPQDLYDEDTQEQADEEIEALKETNAYTVEAPLLIADPYGTNTTGVYLYFESEQPASVSYEISTADDRYGSFSRTLSETPSLDHEYQLLGMVPEQENEVTVQISYEDGTADTLCFTYEAPALRGNGETILEQEEGESEATLTDGLYAILGNDNDSGQQQYLYYYDNDGVVRAEIPLGEYRCDRIVLEDDLMFISVEEDKIAALDALGQVVRLYDTGAYSMHHDFISDGEGNLLILASRDDAQTVEDQIIVLDLDSGAITAQLDMGEMLSAYRAQTSADDTDWDWLHLNAIQEKDGDILVSSRETSTIICIEDFMDDPHLDYMIADERIWADSGYEDLLLTQSEAFKPQYGQHSLTCLEDDEPGDGQYEMILFDNNLGISTSNTDIPWSTFEGLSTSGSDENGTSHYYKYLVDEEAGTYTLLESIDLPYSAYVSSVQLLDDHVITDSGMQGVFQEYDADGKLIRSFTVDAENYLYRVYKYTFEGFYFSR</sequence>
<dbReference type="GO" id="GO:0004062">
    <property type="term" value="F:aryl sulfotransferase activity"/>
    <property type="evidence" value="ECO:0007669"/>
    <property type="project" value="InterPro"/>
</dbReference>
<dbReference type="Pfam" id="PF05935">
    <property type="entry name" value="Arylsulfotrans"/>
    <property type="match status" value="1"/>
</dbReference>
<dbReference type="EMBL" id="DWWM01000042">
    <property type="protein sequence ID" value="HJC36760.1"/>
    <property type="molecule type" value="Genomic_DNA"/>
</dbReference>
<dbReference type="PANTHER" id="PTHR35340">
    <property type="entry name" value="PQQ ENZYME REPEAT PROTEIN-RELATED"/>
    <property type="match status" value="1"/>
</dbReference>
<dbReference type="PANTHER" id="PTHR35340:SF5">
    <property type="entry name" value="ASST-DOMAIN-CONTAINING PROTEIN"/>
    <property type="match status" value="1"/>
</dbReference>
<dbReference type="AlphaFoldDB" id="A0A9D2NQM0"/>
<dbReference type="InterPro" id="IPR038477">
    <property type="entry name" value="ASST_N_sf"/>
</dbReference>
<dbReference type="InterPro" id="IPR010262">
    <property type="entry name" value="Arylsulfotransferase_bact"/>
</dbReference>
<accession>A0A9D2NQM0</accession>
<dbReference type="InterPro" id="IPR011047">
    <property type="entry name" value="Quinoprotein_ADH-like_sf"/>
</dbReference>
<reference evidence="2" key="1">
    <citation type="journal article" date="2021" name="PeerJ">
        <title>Extensive microbial diversity within the chicken gut microbiome revealed by metagenomics and culture.</title>
        <authorList>
            <person name="Gilroy R."/>
            <person name="Ravi A."/>
            <person name="Getino M."/>
            <person name="Pursley I."/>
            <person name="Horton D.L."/>
            <person name="Alikhan N.F."/>
            <person name="Baker D."/>
            <person name="Gharbi K."/>
            <person name="Hall N."/>
            <person name="Watson M."/>
            <person name="Adriaenssens E.M."/>
            <person name="Foster-Nyarko E."/>
            <person name="Jarju S."/>
            <person name="Secka A."/>
            <person name="Antonio M."/>
            <person name="Oren A."/>
            <person name="Chaudhuri R.R."/>
            <person name="La Ragione R."/>
            <person name="Hildebrand F."/>
            <person name="Pallen M.J."/>
        </authorList>
    </citation>
    <scope>NUCLEOTIDE SEQUENCE</scope>
    <source>
        <strain evidence="2">CHK187-11901</strain>
    </source>
</reference>
<organism evidence="2 3">
    <name type="scientific">Candidatus Merdibacter merdavium</name>
    <dbReference type="NCBI Taxonomy" id="2838692"/>
    <lineage>
        <taxon>Bacteria</taxon>
        <taxon>Bacillati</taxon>
        <taxon>Bacillota</taxon>
        <taxon>Erysipelotrichia</taxon>
        <taxon>Erysipelotrichales</taxon>
        <taxon>Erysipelotrichaceae</taxon>
        <taxon>Merdibacter</taxon>
    </lineage>
</organism>
<protein>
    <submittedName>
        <fullName evidence="2">Aryl-sulfate sulfotransferase</fullName>
    </submittedName>
</protein>
<dbReference type="Proteomes" id="UP000823896">
    <property type="component" value="Unassembled WGS sequence"/>
</dbReference>
<name>A0A9D2NQM0_9FIRM</name>
<dbReference type="InterPro" id="IPR053143">
    <property type="entry name" value="Arylsulfate_ST"/>
</dbReference>
<gene>
    <name evidence="2" type="ORF">H9702_06480</name>
</gene>
<evidence type="ECO:0000259" key="1">
    <source>
        <dbReference type="Pfam" id="PF17425"/>
    </source>
</evidence>
<evidence type="ECO:0000313" key="2">
    <source>
        <dbReference type="EMBL" id="HJC36760.1"/>
    </source>
</evidence>
<dbReference type="Pfam" id="PF17425">
    <property type="entry name" value="Arylsulfotran_N"/>
    <property type="match status" value="1"/>
</dbReference>
<feature type="domain" description="Arylsulfotransferase N-terminal" evidence="1">
    <location>
        <begin position="76"/>
        <end position="151"/>
    </location>
</feature>
<reference evidence="2" key="2">
    <citation type="submission" date="2021-04" db="EMBL/GenBank/DDBJ databases">
        <authorList>
            <person name="Gilroy R."/>
        </authorList>
    </citation>
    <scope>NUCLEOTIDE SEQUENCE</scope>
    <source>
        <strain evidence="2">CHK187-11901</strain>
    </source>
</reference>
<comment type="caution">
    <text evidence="2">The sequence shown here is derived from an EMBL/GenBank/DDBJ whole genome shotgun (WGS) entry which is preliminary data.</text>
</comment>
<dbReference type="SUPFAM" id="SSF50998">
    <property type="entry name" value="Quinoprotein alcohol dehydrogenase-like"/>
    <property type="match status" value="1"/>
</dbReference>